<evidence type="ECO:0000256" key="1">
    <source>
        <dbReference type="SAM" id="MobiDB-lite"/>
    </source>
</evidence>
<proteinExistence type="predicted"/>
<evidence type="ECO:0000313" key="2">
    <source>
        <dbReference type="EMBL" id="GBP10299.1"/>
    </source>
</evidence>
<dbReference type="EMBL" id="BGZK01000040">
    <property type="protein sequence ID" value="GBP10299.1"/>
    <property type="molecule type" value="Genomic_DNA"/>
</dbReference>
<accession>A0A4C1T704</accession>
<protein>
    <submittedName>
        <fullName evidence="2">Uncharacterized protein</fullName>
    </submittedName>
</protein>
<feature type="compositionally biased region" description="Basic and acidic residues" evidence="1">
    <location>
        <begin position="128"/>
        <end position="148"/>
    </location>
</feature>
<gene>
    <name evidence="2" type="ORF">EVAR_5621_1</name>
</gene>
<name>A0A4C1T704_EUMVA</name>
<dbReference type="AlphaFoldDB" id="A0A4C1T704"/>
<comment type="caution">
    <text evidence="2">The sequence shown here is derived from an EMBL/GenBank/DDBJ whole genome shotgun (WGS) entry which is preliminary data.</text>
</comment>
<keyword evidence="3" id="KW-1185">Reference proteome</keyword>
<dbReference type="Proteomes" id="UP000299102">
    <property type="component" value="Unassembled WGS sequence"/>
</dbReference>
<feature type="compositionally biased region" description="Basic and acidic residues" evidence="1">
    <location>
        <begin position="107"/>
        <end position="118"/>
    </location>
</feature>
<sequence>MAGIYKGRGGARSTHSSRARLRGVCAPARVYISLRLYPALEMSTDSEPRVKRKLSKSRFMFMNDSKLNKRIISTEILLKLKIFTRKQSLNEAAKVYRPEKVAVTDKFKADPASRETHGRLHRPALSENHMESSDHSESEKQYPPKTDDTLTGPSIGALRGYHREGGGTSTRVPIEPATSAWAMSEQLRLSMLAHTKNEMGLVRVDSLKGVRAKRNRYCIK</sequence>
<evidence type="ECO:0000313" key="3">
    <source>
        <dbReference type="Proteomes" id="UP000299102"/>
    </source>
</evidence>
<reference evidence="2 3" key="1">
    <citation type="journal article" date="2019" name="Commun. Biol.">
        <title>The bagworm genome reveals a unique fibroin gene that provides high tensile strength.</title>
        <authorList>
            <person name="Kono N."/>
            <person name="Nakamura H."/>
            <person name="Ohtoshi R."/>
            <person name="Tomita M."/>
            <person name="Numata K."/>
            <person name="Arakawa K."/>
        </authorList>
    </citation>
    <scope>NUCLEOTIDE SEQUENCE [LARGE SCALE GENOMIC DNA]</scope>
</reference>
<feature type="region of interest" description="Disordered" evidence="1">
    <location>
        <begin position="107"/>
        <end position="152"/>
    </location>
</feature>
<organism evidence="2 3">
    <name type="scientific">Eumeta variegata</name>
    <name type="common">Bagworm moth</name>
    <name type="synonym">Eumeta japonica</name>
    <dbReference type="NCBI Taxonomy" id="151549"/>
    <lineage>
        <taxon>Eukaryota</taxon>
        <taxon>Metazoa</taxon>
        <taxon>Ecdysozoa</taxon>
        <taxon>Arthropoda</taxon>
        <taxon>Hexapoda</taxon>
        <taxon>Insecta</taxon>
        <taxon>Pterygota</taxon>
        <taxon>Neoptera</taxon>
        <taxon>Endopterygota</taxon>
        <taxon>Lepidoptera</taxon>
        <taxon>Glossata</taxon>
        <taxon>Ditrysia</taxon>
        <taxon>Tineoidea</taxon>
        <taxon>Psychidae</taxon>
        <taxon>Oiketicinae</taxon>
        <taxon>Eumeta</taxon>
    </lineage>
</organism>